<evidence type="ECO:0000313" key="3">
    <source>
        <dbReference type="Proteomes" id="UP000016927"/>
    </source>
</evidence>
<dbReference type="GO" id="GO:0016251">
    <property type="term" value="F:RNA polymerase II general transcription initiation factor activity"/>
    <property type="evidence" value="ECO:0007669"/>
    <property type="project" value="TreeGrafter"/>
</dbReference>
<dbReference type="AlphaFoldDB" id="R0M169"/>
<dbReference type="STRING" id="578461.R0M169"/>
<name>R0M169_NOSB1</name>
<dbReference type="PANTHER" id="PTHR15137">
    <property type="entry name" value="TRANSCRIPTION INITIATION FACTOR TFIID"/>
    <property type="match status" value="1"/>
</dbReference>
<dbReference type="PANTHER" id="PTHR15137:SF9">
    <property type="entry name" value="TRANSCRIPTION INITIATION FACTOR TFIID SUBUNIT 2"/>
    <property type="match status" value="1"/>
</dbReference>
<accession>R0M169</accession>
<proteinExistence type="predicted"/>
<dbReference type="GO" id="GO:0003682">
    <property type="term" value="F:chromatin binding"/>
    <property type="evidence" value="ECO:0007669"/>
    <property type="project" value="TreeGrafter"/>
</dbReference>
<dbReference type="Pfam" id="PF25577">
    <property type="entry name" value="TPR_TAF2_C"/>
    <property type="match status" value="1"/>
</dbReference>
<dbReference type="VEuPathDB" id="MicrosporidiaDB:NBO_866gi001"/>
<feature type="domain" description="Transcription initiation factor TFIID subunit 2 TPR repeats" evidence="1">
    <location>
        <begin position="30"/>
        <end position="188"/>
    </location>
</feature>
<evidence type="ECO:0000259" key="1">
    <source>
        <dbReference type="Pfam" id="PF25577"/>
    </source>
</evidence>
<keyword evidence="3" id="KW-1185">Reference proteome</keyword>
<dbReference type="GO" id="GO:0000976">
    <property type="term" value="F:transcription cis-regulatory region binding"/>
    <property type="evidence" value="ECO:0007669"/>
    <property type="project" value="TreeGrafter"/>
</dbReference>
<dbReference type="OrthoDB" id="308861at2759"/>
<dbReference type="HOGENOM" id="CLU_855544_0_0_1"/>
<dbReference type="InterPro" id="IPR037813">
    <property type="entry name" value="TAF2"/>
</dbReference>
<dbReference type="EMBL" id="KB909773">
    <property type="protein sequence ID" value="EOB11774.1"/>
    <property type="molecule type" value="Genomic_DNA"/>
</dbReference>
<reference evidence="2 3" key="1">
    <citation type="journal article" date="2013" name="BMC Genomics">
        <title>Comparative genomics of parasitic silkworm microsporidia reveal an association between genome expansion and host adaptation.</title>
        <authorList>
            <person name="Pan G."/>
            <person name="Xu J."/>
            <person name="Li T."/>
            <person name="Xia Q."/>
            <person name="Liu S.L."/>
            <person name="Zhang G."/>
            <person name="Li S."/>
            <person name="Li C."/>
            <person name="Liu H."/>
            <person name="Yang L."/>
            <person name="Liu T."/>
            <person name="Zhang X."/>
            <person name="Wu Z."/>
            <person name="Fan W."/>
            <person name="Dang X."/>
            <person name="Xiang H."/>
            <person name="Tao M."/>
            <person name="Li Y."/>
            <person name="Hu J."/>
            <person name="Li Z."/>
            <person name="Lin L."/>
            <person name="Luo J."/>
            <person name="Geng L."/>
            <person name="Wang L."/>
            <person name="Long M."/>
            <person name="Wan Y."/>
            <person name="He N."/>
            <person name="Zhang Z."/>
            <person name="Lu C."/>
            <person name="Keeling P.J."/>
            <person name="Wang J."/>
            <person name="Xiang Z."/>
            <person name="Zhou Z."/>
        </authorList>
    </citation>
    <scope>NUCLEOTIDE SEQUENCE [LARGE SCALE GENOMIC DNA]</scope>
    <source>
        <strain evidence="3">CQ1 / CVCC 102059</strain>
    </source>
</reference>
<dbReference type="InterPro" id="IPR057991">
    <property type="entry name" value="TPR_TAF2_C"/>
</dbReference>
<organism evidence="2 3">
    <name type="scientific">Nosema bombycis (strain CQ1 / CVCC 102059)</name>
    <name type="common">Microsporidian parasite</name>
    <name type="synonym">Pebrine of silkworm</name>
    <dbReference type="NCBI Taxonomy" id="578461"/>
    <lineage>
        <taxon>Eukaryota</taxon>
        <taxon>Fungi</taxon>
        <taxon>Fungi incertae sedis</taxon>
        <taxon>Microsporidia</taxon>
        <taxon>Nosematidae</taxon>
        <taxon>Nosema</taxon>
    </lineage>
</organism>
<protein>
    <recommendedName>
        <fullName evidence="1">Transcription initiation factor TFIID subunit 2 TPR repeats domain-containing protein</fullName>
    </recommendedName>
</protein>
<dbReference type="Proteomes" id="UP000016927">
    <property type="component" value="Unassembled WGS sequence"/>
</dbReference>
<sequence length="325" mass="37867">MPLLWIRVDPKGEHFLNSLVEQPDYMFIEQLLDKNVNGQIEAIDYLSKRPSIQICETFERILENTQMFYRVRVRILYVLAKISLENYIGFQRVIQFFIKKFCVQSSTVIKPNDFNFINYFLQKNSIEALSFTNPSIVKKYNGRTVRSANIICAFMINILRFNDNSMNSFSDSEYISNVIKGLARPLIEISQRKVKEDNMMNENGIKIEDNDNDIEDHDSINMMNDSIKIEEHDLEDNPFFYDDLQNEEPSSSSSDSTNTLNYVDIAVKEVERYRLLDMVFPSHENKITESALYLLGKLAISNCISLKKETLLSLSEYPNAYSVRK</sequence>
<evidence type="ECO:0000313" key="2">
    <source>
        <dbReference type="EMBL" id="EOB11774.1"/>
    </source>
</evidence>
<dbReference type="GO" id="GO:0005669">
    <property type="term" value="C:transcription factor TFIID complex"/>
    <property type="evidence" value="ECO:0007669"/>
    <property type="project" value="InterPro"/>
</dbReference>
<dbReference type="GO" id="GO:0006367">
    <property type="term" value="P:transcription initiation at RNA polymerase II promoter"/>
    <property type="evidence" value="ECO:0007669"/>
    <property type="project" value="TreeGrafter"/>
</dbReference>
<feature type="non-terminal residue" evidence="2">
    <location>
        <position position="325"/>
    </location>
</feature>
<gene>
    <name evidence="2" type="ORF">NBO_866gi001</name>
</gene>